<organism evidence="4 5">
    <name type="scientific">Thiorhodococcus minor</name>
    <dbReference type="NCBI Taxonomy" id="57489"/>
    <lineage>
        <taxon>Bacteria</taxon>
        <taxon>Pseudomonadati</taxon>
        <taxon>Pseudomonadota</taxon>
        <taxon>Gammaproteobacteria</taxon>
        <taxon>Chromatiales</taxon>
        <taxon>Chromatiaceae</taxon>
        <taxon>Thiorhodococcus</taxon>
    </lineage>
</organism>
<feature type="region of interest" description="Disordered" evidence="1">
    <location>
        <begin position="1"/>
        <end position="20"/>
    </location>
</feature>
<feature type="compositionally biased region" description="Pro residues" evidence="1">
    <location>
        <begin position="86"/>
        <end position="100"/>
    </location>
</feature>
<feature type="domain" description="SPOR" evidence="3">
    <location>
        <begin position="125"/>
        <end position="205"/>
    </location>
</feature>
<evidence type="ECO:0000313" key="5">
    <source>
        <dbReference type="Proteomes" id="UP000483379"/>
    </source>
</evidence>
<reference evidence="4 5" key="1">
    <citation type="submission" date="2020-02" db="EMBL/GenBank/DDBJ databases">
        <title>Genome sequences of Thiorhodococcus mannitoliphagus and Thiorhodococcus minor, purple sulfur photosynthetic bacteria in the gammaproteobacterial family, Chromatiaceae.</title>
        <authorList>
            <person name="Aviles F.A."/>
            <person name="Meyer T.E."/>
            <person name="Kyndt J.A."/>
        </authorList>
    </citation>
    <scope>NUCLEOTIDE SEQUENCE [LARGE SCALE GENOMIC DNA]</scope>
    <source>
        <strain evidence="4 5">DSM 11518</strain>
    </source>
</reference>
<dbReference type="GO" id="GO:0032506">
    <property type="term" value="P:cytokinetic process"/>
    <property type="evidence" value="ECO:0007669"/>
    <property type="project" value="TreeGrafter"/>
</dbReference>
<dbReference type="RefSeq" id="WP_164450642.1">
    <property type="nucleotide sequence ID" value="NZ_JAAIJQ010000003.1"/>
</dbReference>
<keyword evidence="2" id="KW-0812">Transmembrane</keyword>
<accession>A0A6M0JST9</accession>
<feature type="compositionally biased region" description="Low complexity" evidence="1">
    <location>
        <begin position="46"/>
        <end position="62"/>
    </location>
</feature>
<sequence length="205" mass="21865">MPRDYRRSSQSQPSKRKQSRSCVWWLIVGIAVGVVATKILAPGQDAAEPATETAARESASPSRPKPSFKFEEILTQAEDDDDGKAPPLPPPAPRPQPPVQEKPATPEPAQARAVEPAPTPAPAAKPRRGSYVVQVGSFSRAADAERLKAQLAMLGVSTSVQAATLSNGRVTHRVRTGGYASRAEAKKVQALLKRHGKDSLAIPVK</sequence>
<evidence type="ECO:0000256" key="1">
    <source>
        <dbReference type="SAM" id="MobiDB-lite"/>
    </source>
</evidence>
<dbReference type="InterPro" id="IPR052521">
    <property type="entry name" value="Cell_div_SPOR-domain"/>
</dbReference>
<dbReference type="GO" id="GO:0042834">
    <property type="term" value="F:peptidoglycan binding"/>
    <property type="evidence" value="ECO:0007669"/>
    <property type="project" value="InterPro"/>
</dbReference>
<feature type="region of interest" description="Disordered" evidence="1">
    <location>
        <begin position="44"/>
        <end position="130"/>
    </location>
</feature>
<gene>
    <name evidence="4" type="ORF">G3446_01560</name>
</gene>
<feature type="transmembrane region" description="Helical" evidence="2">
    <location>
        <begin position="21"/>
        <end position="41"/>
    </location>
</feature>
<dbReference type="Proteomes" id="UP000483379">
    <property type="component" value="Unassembled WGS sequence"/>
</dbReference>
<dbReference type="GO" id="GO:0032153">
    <property type="term" value="C:cell division site"/>
    <property type="evidence" value="ECO:0007669"/>
    <property type="project" value="TreeGrafter"/>
</dbReference>
<dbReference type="PROSITE" id="PS51724">
    <property type="entry name" value="SPOR"/>
    <property type="match status" value="1"/>
</dbReference>
<proteinExistence type="predicted"/>
<protein>
    <submittedName>
        <fullName evidence="4">SPOR domain-containing protein</fullName>
    </submittedName>
</protein>
<name>A0A6M0JST9_9GAMM</name>
<evidence type="ECO:0000259" key="3">
    <source>
        <dbReference type="PROSITE" id="PS51724"/>
    </source>
</evidence>
<dbReference type="SUPFAM" id="SSF110997">
    <property type="entry name" value="Sporulation related repeat"/>
    <property type="match status" value="1"/>
</dbReference>
<dbReference type="Gene3D" id="3.30.70.1070">
    <property type="entry name" value="Sporulation related repeat"/>
    <property type="match status" value="1"/>
</dbReference>
<keyword evidence="5" id="KW-1185">Reference proteome</keyword>
<keyword evidence="2" id="KW-0472">Membrane</keyword>
<dbReference type="EMBL" id="JAAIJQ010000003">
    <property type="protein sequence ID" value="NEV60590.1"/>
    <property type="molecule type" value="Genomic_DNA"/>
</dbReference>
<dbReference type="GO" id="GO:0030428">
    <property type="term" value="C:cell septum"/>
    <property type="evidence" value="ECO:0007669"/>
    <property type="project" value="TreeGrafter"/>
</dbReference>
<comment type="caution">
    <text evidence="4">The sequence shown here is derived from an EMBL/GenBank/DDBJ whole genome shotgun (WGS) entry which is preliminary data.</text>
</comment>
<evidence type="ECO:0000256" key="2">
    <source>
        <dbReference type="SAM" id="Phobius"/>
    </source>
</evidence>
<keyword evidence="2" id="KW-1133">Transmembrane helix</keyword>
<evidence type="ECO:0000313" key="4">
    <source>
        <dbReference type="EMBL" id="NEV60590.1"/>
    </source>
</evidence>
<dbReference type="InterPro" id="IPR007730">
    <property type="entry name" value="SPOR-like_dom"/>
</dbReference>
<dbReference type="InterPro" id="IPR036680">
    <property type="entry name" value="SPOR-like_sf"/>
</dbReference>
<dbReference type="Pfam" id="PF05036">
    <property type="entry name" value="SPOR"/>
    <property type="match status" value="1"/>
</dbReference>
<dbReference type="AlphaFoldDB" id="A0A6M0JST9"/>
<dbReference type="PANTHER" id="PTHR38687">
    <property type="entry name" value="CELL DIVISION PROTEIN DEDD-RELATED"/>
    <property type="match status" value="1"/>
</dbReference>
<dbReference type="PANTHER" id="PTHR38687:SF1">
    <property type="entry name" value="CELL DIVISION PROTEIN DEDD"/>
    <property type="match status" value="1"/>
</dbReference>